<dbReference type="AlphaFoldDB" id="A0A5J4VGR9"/>
<dbReference type="Proteomes" id="UP000324800">
    <property type="component" value="Unassembled WGS sequence"/>
</dbReference>
<proteinExistence type="predicted"/>
<name>A0A5J4VGR9_9EUKA</name>
<evidence type="ECO:0000313" key="2">
    <source>
        <dbReference type="Proteomes" id="UP000324800"/>
    </source>
</evidence>
<organism evidence="1 2">
    <name type="scientific">Streblomastix strix</name>
    <dbReference type="NCBI Taxonomy" id="222440"/>
    <lineage>
        <taxon>Eukaryota</taxon>
        <taxon>Metamonada</taxon>
        <taxon>Preaxostyla</taxon>
        <taxon>Oxymonadida</taxon>
        <taxon>Streblomastigidae</taxon>
        <taxon>Streblomastix</taxon>
    </lineage>
</organism>
<protein>
    <submittedName>
        <fullName evidence="1">Uncharacterized protein</fullName>
    </submittedName>
</protein>
<dbReference type="OrthoDB" id="10500762at2759"/>
<accession>A0A5J4VGR9</accession>
<reference evidence="1 2" key="1">
    <citation type="submission" date="2019-03" db="EMBL/GenBank/DDBJ databases">
        <title>Single cell metagenomics reveals metabolic interactions within the superorganism composed of flagellate Streblomastix strix and complex community of Bacteroidetes bacteria on its surface.</title>
        <authorList>
            <person name="Treitli S.C."/>
            <person name="Kolisko M."/>
            <person name="Husnik F."/>
            <person name="Keeling P."/>
            <person name="Hampl V."/>
        </authorList>
    </citation>
    <scope>NUCLEOTIDE SEQUENCE [LARGE SCALE GENOMIC DNA]</scope>
    <source>
        <strain evidence="1">ST1C</strain>
    </source>
</reference>
<dbReference type="EMBL" id="SNRW01007117">
    <property type="protein sequence ID" value="KAA6381808.1"/>
    <property type="molecule type" value="Genomic_DNA"/>
</dbReference>
<gene>
    <name evidence="1" type="ORF">EZS28_022666</name>
</gene>
<evidence type="ECO:0000313" key="1">
    <source>
        <dbReference type="EMBL" id="KAA6381808.1"/>
    </source>
</evidence>
<sequence>MPIHVEQQEFSAICLFKDMYDKSSAVQVAVSGQLNMLDCEFQGTYILENYTNESASNEASNEAASDSFIDEHIIRSILSMMALTETQEVDRIPDSILPADGKKPQELIPTDSDDVYKYCASGMYQVDQIMNDFWLGLGGLIGLSQKLLQKELPASHSARSIFSKIKQLVQKVGKGLQWANDNVQKPFIKPFAKPILGALGPVGQTIGKGLDVKDEQISNKATHLQQAGTIEETLLGNAVVPFTNDGEHHYSIKEIKHESQMPALFDKEIIISLSDTDHDITQIQNSFLSVVLTANIQLDDYLDKIDESYKDGLVLFVGLKSACGTYISMREIEELIGNQTAVPYTIPIHFRVSIPLDDLLIFSAFTDYPNGLFGDLKIKFKINPHAFVFCQVNPIISMAKYYTMNKNELLGSSQQKLMDIDLMFRNWSLTFQYTKQFIQLGCTADLITGLHAEPLTESGLKNLICDIKPVTISIKNQVITEITANMTGYKATDACLNRVRQFYSQHQFVVPAQRVEVWPFPTSATLTGIRTSQNIPMSHITKFCLLFPKDTRATTCFENPCYQNMQVTTCGRNFPDMPINTIDQQFFQLQLNASNLDLLFEATDEFEDALTTPRNTATRRLNPHTDLTSFLISLQCERNSNGALTFDGLDTQNQNTSVELRGAPIYQGATDSYFNVDTSGKRPPPPILCAVHDTFWLFSPAAGGSCIYDTNHSFDEVTGPLSA</sequence>
<comment type="caution">
    <text evidence="1">The sequence shown here is derived from an EMBL/GenBank/DDBJ whole genome shotgun (WGS) entry which is preliminary data.</text>
</comment>